<dbReference type="Pfam" id="PF17765">
    <property type="entry name" value="MLTR_LBD"/>
    <property type="match status" value="1"/>
</dbReference>
<dbReference type="SUPFAM" id="SSF47413">
    <property type="entry name" value="lambda repressor-like DNA-binding domains"/>
    <property type="match status" value="1"/>
</dbReference>
<dbReference type="InterPro" id="IPR010982">
    <property type="entry name" value="Lambda_DNA-bd_dom_sf"/>
</dbReference>
<dbReference type="GO" id="GO:0003677">
    <property type="term" value="F:DNA binding"/>
    <property type="evidence" value="ECO:0007669"/>
    <property type="project" value="InterPro"/>
</dbReference>
<organism evidence="3 4">
    <name type="scientific">Streptomyces harbinensis</name>
    <dbReference type="NCBI Taxonomy" id="1176198"/>
    <lineage>
        <taxon>Bacteria</taxon>
        <taxon>Bacillati</taxon>
        <taxon>Actinomycetota</taxon>
        <taxon>Actinomycetes</taxon>
        <taxon>Kitasatosporales</taxon>
        <taxon>Streptomycetaceae</taxon>
        <taxon>Streptomyces</taxon>
    </lineage>
</organism>
<keyword evidence="4" id="KW-1185">Reference proteome</keyword>
<evidence type="ECO:0000259" key="2">
    <source>
        <dbReference type="PROSITE" id="PS50943"/>
    </source>
</evidence>
<protein>
    <submittedName>
        <fullName evidence="3">Helix-turn-helix domain-containing protein</fullName>
    </submittedName>
</protein>
<dbReference type="PANTHER" id="PTHR35010:SF2">
    <property type="entry name" value="BLL4672 PROTEIN"/>
    <property type="match status" value="1"/>
</dbReference>
<dbReference type="AlphaFoldDB" id="A0A1I6WCE3"/>
<accession>A0A1I6WCE3</accession>
<sequence length="314" mass="35542">MARRDREAVDRAAVDDALGMQQLMQTWRARRRLSDVPGIEHAPRYLAQRGKLTQALMAHLLGVHERHYRRLESGDGGFSTDIVERCAEILGLNSSETEALYVWCGHAAPQRQQEREREPIPDHLVAMLHQMPTIAYWADSAYYVLECNAAAGHHWPWIQRPNFNPMVEFLAADTEARRACVDWDTVWLPLMIAQLRHAALQLPHNRRLQEVVRAVRRQPEARAAWDADERAEVRQHAYGTHRRLQSAVTSGPIMVAVEALVPLVRPDLRMIWCPILDQPTPPLPYGPPRPPEVTTVADYSTGSRSSAPAVNPGP</sequence>
<feature type="compositionally biased region" description="Polar residues" evidence="1">
    <location>
        <begin position="297"/>
        <end position="308"/>
    </location>
</feature>
<feature type="domain" description="HTH cro/C1-type" evidence="2">
    <location>
        <begin position="51"/>
        <end position="97"/>
    </location>
</feature>
<name>A0A1I6WCE3_9ACTN</name>
<feature type="region of interest" description="Disordered" evidence="1">
    <location>
        <begin position="282"/>
        <end position="314"/>
    </location>
</feature>
<proteinExistence type="predicted"/>
<feature type="compositionally biased region" description="Pro residues" evidence="1">
    <location>
        <begin position="282"/>
        <end position="291"/>
    </location>
</feature>
<dbReference type="RefSeq" id="WP_093844563.1">
    <property type="nucleotide sequence ID" value="NZ_FPAB01000019.1"/>
</dbReference>
<dbReference type="Gene3D" id="1.10.260.40">
    <property type="entry name" value="lambda repressor-like DNA-binding domains"/>
    <property type="match status" value="1"/>
</dbReference>
<dbReference type="PANTHER" id="PTHR35010">
    <property type="entry name" value="BLL4672 PROTEIN-RELATED"/>
    <property type="match status" value="1"/>
</dbReference>
<evidence type="ECO:0000313" key="4">
    <source>
        <dbReference type="Proteomes" id="UP000198873"/>
    </source>
</evidence>
<evidence type="ECO:0000313" key="3">
    <source>
        <dbReference type="EMBL" id="SFT23612.1"/>
    </source>
</evidence>
<dbReference type="PROSITE" id="PS50943">
    <property type="entry name" value="HTH_CROC1"/>
    <property type="match status" value="1"/>
</dbReference>
<reference evidence="4" key="1">
    <citation type="submission" date="2016-10" db="EMBL/GenBank/DDBJ databases">
        <authorList>
            <person name="Varghese N."/>
            <person name="Submissions S."/>
        </authorList>
    </citation>
    <scope>NUCLEOTIDE SEQUENCE [LARGE SCALE GENOMIC DNA]</scope>
    <source>
        <strain evidence="4">CGMCC 4.7047</strain>
    </source>
</reference>
<gene>
    <name evidence="3" type="ORF">SAMN05444716_11913</name>
</gene>
<dbReference type="EMBL" id="FPAB01000019">
    <property type="protein sequence ID" value="SFT23612.1"/>
    <property type="molecule type" value="Genomic_DNA"/>
</dbReference>
<dbReference type="Proteomes" id="UP000198873">
    <property type="component" value="Unassembled WGS sequence"/>
</dbReference>
<dbReference type="InterPro" id="IPR041413">
    <property type="entry name" value="MLTR_LBD"/>
</dbReference>
<dbReference type="Gene3D" id="3.30.450.180">
    <property type="match status" value="1"/>
</dbReference>
<dbReference type="CDD" id="cd00093">
    <property type="entry name" value="HTH_XRE"/>
    <property type="match status" value="1"/>
</dbReference>
<dbReference type="SMART" id="SM00530">
    <property type="entry name" value="HTH_XRE"/>
    <property type="match status" value="1"/>
</dbReference>
<dbReference type="InterPro" id="IPR001387">
    <property type="entry name" value="Cro/C1-type_HTH"/>
</dbReference>
<evidence type="ECO:0000256" key="1">
    <source>
        <dbReference type="SAM" id="MobiDB-lite"/>
    </source>
</evidence>
<dbReference type="Pfam" id="PF01381">
    <property type="entry name" value="HTH_3"/>
    <property type="match status" value="1"/>
</dbReference>
<dbReference type="STRING" id="1176198.SAMN05444716_11913"/>